<dbReference type="PIRSF" id="PIRSF005225">
    <property type="entry name" value="LAG1_LAC1"/>
    <property type="match status" value="1"/>
</dbReference>
<evidence type="ECO:0000256" key="4">
    <source>
        <dbReference type="ARBA" id="ARBA00023136"/>
    </source>
</evidence>
<feature type="transmembrane region" description="Helical" evidence="6">
    <location>
        <begin position="157"/>
        <end position="176"/>
    </location>
</feature>
<gene>
    <name evidence="8" type="ORF">Taro_028119</name>
</gene>
<keyword evidence="2 5" id="KW-0812">Transmembrane</keyword>
<feature type="transmembrane region" description="Helical" evidence="6">
    <location>
        <begin position="242"/>
        <end position="266"/>
    </location>
</feature>
<feature type="non-terminal residue" evidence="8">
    <location>
        <position position="1"/>
    </location>
</feature>
<dbReference type="AlphaFoldDB" id="A0A843VAE6"/>
<feature type="transmembrane region" description="Helical" evidence="6">
    <location>
        <begin position="20"/>
        <end position="42"/>
    </location>
</feature>
<evidence type="ECO:0000256" key="1">
    <source>
        <dbReference type="ARBA" id="ARBA00004477"/>
    </source>
</evidence>
<dbReference type="GO" id="GO:0050291">
    <property type="term" value="F:sphingosine N-acyltransferase activity"/>
    <property type="evidence" value="ECO:0007669"/>
    <property type="project" value="InterPro"/>
</dbReference>
<keyword evidence="3 6" id="KW-1133">Transmembrane helix</keyword>
<evidence type="ECO:0000256" key="2">
    <source>
        <dbReference type="ARBA" id="ARBA00022692"/>
    </source>
</evidence>
<dbReference type="PANTHER" id="PTHR12560">
    <property type="entry name" value="LONGEVITY ASSURANCE FACTOR 1 LAG1"/>
    <property type="match status" value="1"/>
</dbReference>
<sequence length="300" mass="34615">MWGAIWGGGGGGGVPEMRDFAFAIYFALGFVVLRFLLNVFIFQRLALWLLGGGSTLLKIDDVKRAKVVKSSESMWKLTYYLLVQLWVLAITYHEPWSRDLKQYFRGWPKQDLKFSVKLFYMCQCGFYSYSIAALLTWETRRKDFSIMMSHHIVTTVLIGYSYFSGFFRIGCIVLALHDACDVFLEAAKVFKYSEREMGASVCFGLFALSWVLLRLIFFPFWVIKASSFYSIVDLSASEHFTFLYYTFNTMLITLLVFHIYWWVLICSMIMRQMKNRGKVGEDIRSVVPQGPVICGAMGQA</sequence>
<dbReference type="GO" id="GO:0046513">
    <property type="term" value="P:ceramide biosynthetic process"/>
    <property type="evidence" value="ECO:0007669"/>
    <property type="project" value="InterPro"/>
</dbReference>
<organism evidence="8 9">
    <name type="scientific">Colocasia esculenta</name>
    <name type="common">Wild taro</name>
    <name type="synonym">Arum esculentum</name>
    <dbReference type="NCBI Taxonomy" id="4460"/>
    <lineage>
        <taxon>Eukaryota</taxon>
        <taxon>Viridiplantae</taxon>
        <taxon>Streptophyta</taxon>
        <taxon>Embryophyta</taxon>
        <taxon>Tracheophyta</taxon>
        <taxon>Spermatophyta</taxon>
        <taxon>Magnoliopsida</taxon>
        <taxon>Liliopsida</taxon>
        <taxon>Araceae</taxon>
        <taxon>Aroideae</taxon>
        <taxon>Colocasieae</taxon>
        <taxon>Colocasia</taxon>
    </lineage>
</organism>
<keyword evidence="9" id="KW-1185">Reference proteome</keyword>
<evidence type="ECO:0000256" key="6">
    <source>
        <dbReference type="SAM" id="Phobius"/>
    </source>
</evidence>
<dbReference type="OrthoDB" id="537032at2759"/>
<evidence type="ECO:0000259" key="7">
    <source>
        <dbReference type="PROSITE" id="PS50922"/>
    </source>
</evidence>
<name>A0A843VAE6_COLES</name>
<comment type="caution">
    <text evidence="8">The sequence shown here is derived from an EMBL/GenBank/DDBJ whole genome shotgun (WGS) entry which is preliminary data.</text>
</comment>
<dbReference type="InterPro" id="IPR016439">
    <property type="entry name" value="Lag1/Lac1-like"/>
</dbReference>
<dbReference type="InterPro" id="IPR006634">
    <property type="entry name" value="TLC-dom"/>
</dbReference>
<dbReference type="EMBL" id="NMUH01001794">
    <property type="protein sequence ID" value="MQL95442.1"/>
    <property type="molecule type" value="Genomic_DNA"/>
</dbReference>
<evidence type="ECO:0000313" key="9">
    <source>
        <dbReference type="Proteomes" id="UP000652761"/>
    </source>
</evidence>
<evidence type="ECO:0000256" key="3">
    <source>
        <dbReference type="ARBA" id="ARBA00022989"/>
    </source>
</evidence>
<reference evidence="8" key="1">
    <citation type="submission" date="2017-07" db="EMBL/GenBank/DDBJ databases">
        <title>Taro Niue Genome Assembly and Annotation.</title>
        <authorList>
            <person name="Atibalentja N."/>
            <person name="Keating K."/>
            <person name="Fields C.J."/>
        </authorList>
    </citation>
    <scope>NUCLEOTIDE SEQUENCE</scope>
    <source>
        <strain evidence="8">Niue_2</strain>
        <tissue evidence="8">Leaf</tissue>
    </source>
</reference>
<evidence type="ECO:0000256" key="5">
    <source>
        <dbReference type="PROSITE-ProRule" id="PRU00205"/>
    </source>
</evidence>
<protein>
    <recommendedName>
        <fullName evidence="7">TLC domain-containing protein</fullName>
    </recommendedName>
</protein>
<accession>A0A843VAE6</accession>
<dbReference type="Proteomes" id="UP000652761">
    <property type="component" value="Unassembled WGS sequence"/>
</dbReference>
<dbReference type="SMART" id="SM00724">
    <property type="entry name" value="TLC"/>
    <property type="match status" value="1"/>
</dbReference>
<proteinExistence type="predicted"/>
<dbReference type="PANTHER" id="PTHR12560:SF0">
    <property type="entry name" value="LD18904P"/>
    <property type="match status" value="1"/>
</dbReference>
<feature type="transmembrane region" description="Helical" evidence="6">
    <location>
        <begin position="197"/>
        <end position="222"/>
    </location>
</feature>
<keyword evidence="4 5" id="KW-0472">Membrane</keyword>
<dbReference type="Pfam" id="PF03798">
    <property type="entry name" value="TRAM_LAG1_CLN8"/>
    <property type="match status" value="1"/>
</dbReference>
<dbReference type="GO" id="GO:0005789">
    <property type="term" value="C:endoplasmic reticulum membrane"/>
    <property type="evidence" value="ECO:0007669"/>
    <property type="project" value="UniProtKB-SubCell"/>
</dbReference>
<feature type="transmembrane region" description="Helical" evidence="6">
    <location>
        <begin position="118"/>
        <end position="137"/>
    </location>
</feature>
<dbReference type="PROSITE" id="PS50922">
    <property type="entry name" value="TLC"/>
    <property type="match status" value="1"/>
</dbReference>
<feature type="domain" description="TLC" evidence="7">
    <location>
        <begin position="68"/>
        <end position="274"/>
    </location>
</feature>
<evidence type="ECO:0000313" key="8">
    <source>
        <dbReference type="EMBL" id="MQL95442.1"/>
    </source>
</evidence>
<comment type="subcellular location">
    <subcellularLocation>
        <location evidence="1">Endoplasmic reticulum membrane</location>
        <topology evidence="1">Multi-pass membrane protein</topology>
    </subcellularLocation>
</comment>